<evidence type="ECO:0000313" key="3">
    <source>
        <dbReference type="Proteomes" id="UP000268727"/>
    </source>
</evidence>
<keyword evidence="1" id="KW-0732">Signal</keyword>
<evidence type="ECO:0000256" key="1">
    <source>
        <dbReference type="SAM" id="SignalP"/>
    </source>
</evidence>
<feature type="signal peptide" evidence="1">
    <location>
        <begin position="1"/>
        <end position="27"/>
    </location>
</feature>
<accession>A0A3N1GXL5</accession>
<dbReference type="OrthoDB" id="4310309at2"/>
<dbReference type="Proteomes" id="UP000268727">
    <property type="component" value="Unassembled WGS sequence"/>
</dbReference>
<keyword evidence="3" id="KW-1185">Reference proteome</keyword>
<evidence type="ECO:0000313" key="2">
    <source>
        <dbReference type="EMBL" id="ROP35071.1"/>
    </source>
</evidence>
<gene>
    <name evidence="2" type="ORF">EDD40_0285</name>
</gene>
<dbReference type="AlphaFoldDB" id="A0A3N1GXL5"/>
<reference evidence="2 3" key="1">
    <citation type="submission" date="2018-11" db="EMBL/GenBank/DDBJ databases">
        <title>Sequencing the genomes of 1000 actinobacteria strains.</title>
        <authorList>
            <person name="Klenk H.-P."/>
        </authorList>
    </citation>
    <scope>NUCLEOTIDE SEQUENCE [LARGE SCALE GENOMIC DNA]</scope>
    <source>
        <strain evidence="2 3">DSM 44231</strain>
    </source>
</reference>
<dbReference type="RefSeq" id="WP_123741276.1">
    <property type="nucleotide sequence ID" value="NZ_RJKM01000001.1"/>
</dbReference>
<dbReference type="EMBL" id="RJKM01000001">
    <property type="protein sequence ID" value="ROP35071.1"/>
    <property type="molecule type" value="Genomic_DNA"/>
</dbReference>
<name>A0A3N1GXL5_9PSEU</name>
<proteinExistence type="predicted"/>
<organism evidence="2 3">
    <name type="scientific">Saccharothrix texasensis</name>
    <dbReference type="NCBI Taxonomy" id="103734"/>
    <lineage>
        <taxon>Bacteria</taxon>
        <taxon>Bacillati</taxon>
        <taxon>Actinomycetota</taxon>
        <taxon>Actinomycetes</taxon>
        <taxon>Pseudonocardiales</taxon>
        <taxon>Pseudonocardiaceae</taxon>
        <taxon>Saccharothrix</taxon>
    </lineage>
</organism>
<sequence length="377" mass="38743">MPDLRASLAVLALATALPLITTPAAVASTTHVIAELPGVAGLPGDPGYYPTGVNDLGQVVGSAQGDAPTRAVLWSPRGGATDLGPGLAGAINQGGQVLGLTSDGAPDTQKPWVWSAGQRQAISPPGAAWALAQVINDDGSVPMSYATSARGGQHATVWDGERHAELPVAGDHVSAYAINNAGVVATSYAYASFQEFAALRCTDGVCTKLAPGPGYGTYDPEAINEAGVIVANRGMVALRWDGEELTVLSESGRLAHGEQSLNERGDAVGWVLEGGMSRAVLWQAGGKQVDLGLPGNSVATAINERGDIVGHVSSPDYSSSRVFIWRDGQVTYLDSLGGAYSTPVAINNHGVVVGRSTTADGSWKGVRWIPVTATLSR</sequence>
<protein>
    <submittedName>
        <fullName evidence="2">Putative HAF family extracellular repeat protein</fullName>
    </submittedName>
</protein>
<feature type="chain" id="PRO_5039543685" evidence="1">
    <location>
        <begin position="28"/>
        <end position="377"/>
    </location>
</feature>
<comment type="caution">
    <text evidence="2">The sequence shown here is derived from an EMBL/GenBank/DDBJ whole genome shotgun (WGS) entry which is preliminary data.</text>
</comment>